<evidence type="ECO:0000259" key="1">
    <source>
        <dbReference type="PROSITE" id="PS50943"/>
    </source>
</evidence>
<reference evidence="2" key="1">
    <citation type="submission" date="2020-02" db="EMBL/GenBank/DDBJ databases">
        <authorList>
            <person name="Meier V. D."/>
        </authorList>
    </citation>
    <scope>NUCLEOTIDE SEQUENCE</scope>
    <source>
        <strain evidence="2">AVDCRST_MAG91</strain>
    </source>
</reference>
<dbReference type="CDD" id="cd00093">
    <property type="entry name" value="HTH_XRE"/>
    <property type="match status" value="1"/>
</dbReference>
<sequence>MIMAEKLTRFDPMEHLDTAEDHLDLLNDALATGESRVIVHAIGEIARGRGMTELARLTGIGRSSLYKALSDDANPTMETIMKVLGALNVELGATGKREEAA</sequence>
<dbReference type="SMART" id="SM00530">
    <property type="entry name" value="HTH_XRE"/>
    <property type="match status" value="1"/>
</dbReference>
<proteinExistence type="predicted"/>
<dbReference type="AlphaFoldDB" id="A0A6J4RUT9"/>
<dbReference type="PANTHER" id="PTHR40275:SF1">
    <property type="entry name" value="SSL7038 PROTEIN"/>
    <property type="match status" value="1"/>
</dbReference>
<dbReference type="EMBL" id="CADCVX010000019">
    <property type="protein sequence ID" value="CAA9482118.1"/>
    <property type="molecule type" value="Genomic_DNA"/>
</dbReference>
<dbReference type="SUPFAM" id="SSF47413">
    <property type="entry name" value="lambda repressor-like DNA-binding domains"/>
    <property type="match status" value="1"/>
</dbReference>
<gene>
    <name evidence="2" type="ORF">AVDCRST_MAG91-79</name>
</gene>
<protein>
    <recommendedName>
        <fullName evidence="1">HTH cro/C1-type domain-containing protein</fullName>
    </recommendedName>
</protein>
<evidence type="ECO:0000313" key="2">
    <source>
        <dbReference type="EMBL" id="CAA9482118.1"/>
    </source>
</evidence>
<organism evidence="2">
    <name type="scientific">uncultured Sphingomonadaceae bacterium</name>
    <dbReference type="NCBI Taxonomy" id="169976"/>
    <lineage>
        <taxon>Bacteria</taxon>
        <taxon>Pseudomonadati</taxon>
        <taxon>Pseudomonadota</taxon>
        <taxon>Alphaproteobacteria</taxon>
        <taxon>Sphingomonadales</taxon>
        <taxon>Sphingomonadaceae</taxon>
        <taxon>environmental samples</taxon>
    </lineage>
</organism>
<dbReference type="InterPro" id="IPR001387">
    <property type="entry name" value="Cro/C1-type_HTH"/>
</dbReference>
<name>A0A6J4RUT9_9SPHN</name>
<dbReference type="PANTHER" id="PTHR40275">
    <property type="entry name" value="SSL7038 PROTEIN"/>
    <property type="match status" value="1"/>
</dbReference>
<dbReference type="PROSITE" id="PS50943">
    <property type="entry name" value="HTH_CROC1"/>
    <property type="match status" value="1"/>
</dbReference>
<feature type="domain" description="HTH cro/C1-type" evidence="1">
    <location>
        <begin position="51"/>
        <end position="94"/>
    </location>
</feature>
<dbReference type="Pfam" id="PF21716">
    <property type="entry name" value="dnstrm_HI1420"/>
    <property type="match status" value="1"/>
</dbReference>
<dbReference type="NCBIfam" id="TIGR02684">
    <property type="entry name" value="dnstrm_HI1420"/>
    <property type="match status" value="1"/>
</dbReference>
<dbReference type="InterPro" id="IPR010982">
    <property type="entry name" value="Lambda_DNA-bd_dom_sf"/>
</dbReference>
<dbReference type="InterPro" id="IPR014057">
    <property type="entry name" value="HI1420"/>
</dbReference>
<dbReference type="Gene3D" id="1.10.260.40">
    <property type="entry name" value="lambda repressor-like DNA-binding domains"/>
    <property type="match status" value="1"/>
</dbReference>
<accession>A0A6J4RUT9</accession>
<dbReference type="GO" id="GO:0003677">
    <property type="term" value="F:DNA binding"/>
    <property type="evidence" value="ECO:0007669"/>
    <property type="project" value="InterPro"/>
</dbReference>